<keyword evidence="4" id="KW-1185">Reference proteome</keyword>
<organism evidence="3 4">
    <name type="scientific">Algibacter mikhailovii</name>
    <dbReference type="NCBI Taxonomy" id="425498"/>
    <lineage>
        <taxon>Bacteria</taxon>
        <taxon>Pseudomonadati</taxon>
        <taxon>Bacteroidota</taxon>
        <taxon>Flavobacteriia</taxon>
        <taxon>Flavobacteriales</taxon>
        <taxon>Flavobacteriaceae</taxon>
        <taxon>Algibacter</taxon>
    </lineage>
</organism>
<reference evidence="3" key="2">
    <citation type="submission" date="2020-09" db="EMBL/GenBank/DDBJ databases">
        <authorList>
            <person name="Sun Q."/>
            <person name="Kim S."/>
        </authorList>
    </citation>
    <scope>NUCLEOTIDE SEQUENCE</scope>
    <source>
        <strain evidence="3">KCTC 12710</strain>
    </source>
</reference>
<feature type="compositionally biased region" description="Low complexity" evidence="1">
    <location>
        <begin position="285"/>
        <end position="294"/>
    </location>
</feature>
<comment type="caution">
    <text evidence="3">The sequence shown here is derived from an EMBL/GenBank/DDBJ whole genome shotgun (WGS) entry which is preliminary data.</text>
</comment>
<evidence type="ECO:0000256" key="2">
    <source>
        <dbReference type="SAM" id="SignalP"/>
    </source>
</evidence>
<feature type="chain" id="PRO_5037117449" description="DUF3300 domain-containing protein" evidence="2">
    <location>
        <begin position="23"/>
        <end position="366"/>
    </location>
</feature>
<evidence type="ECO:0008006" key="5">
    <source>
        <dbReference type="Google" id="ProtNLM"/>
    </source>
</evidence>
<proteinExistence type="predicted"/>
<evidence type="ECO:0000313" key="4">
    <source>
        <dbReference type="Proteomes" id="UP000636004"/>
    </source>
</evidence>
<feature type="region of interest" description="Disordered" evidence="1">
    <location>
        <begin position="245"/>
        <end position="366"/>
    </location>
</feature>
<name>A0A918R2T0_9FLAO</name>
<dbReference type="EMBL" id="BMWZ01000004">
    <property type="protein sequence ID" value="GGZ80576.1"/>
    <property type="molecule type" value="Genomic_DNA"/>
</dbReference>
<evidence type="ECO:0000313" key="3">
    <source>
        <dbReference type="EMBL" id="GGZ80576.1"/>
    </source>
</evidence>
<feature type="compositionally biased region" description="Gly residues" evidence="1">
    <location>
        <begin position="355"/>
        <end position="366"/>
    </location>
</feature>
<sequence>MKKIYLSILLVTISTLSSVCFAQSENDTPLLGLPGDDLDLYAVLDLFQKSKTIEDFEKSLNNTADGIVNLDLNNDGNVDFIKVVTEQDGNNFLFILQDPINEKETQDVAVISVAKDDDGKVYLQIIGDEALYGKDYVVEPRTEPTASVTPNPAYTGKEPVTVNVEANTEVIVVEAAPVVQYVYSPAYVPYYPAYYYGFYPPYWRPIAVMSIAIYRHNHWYHHHHYHGGYGHRSVHVHHHHHYNNYNRNSRRASTTVNNNIQNGNFKTAGQRGAKPVTTQNGGGSNRASNGNRASTQTAKSQAGRTSNNVGSSNRATNNRSTAPSTTQRSTSPSTSNRSSASRSMGAYPSSSAGRSFGGRMGGGRRR</sequence>
<keyword evidence="2" id="KW-0732">Signal</keyword>
<dbReference type="Proteomes" id="UP000636004">
    <property type="component" value="Unassembled WGS sequence"/>
</dbReference>
<accession>A0A918R2T0</accession>
<evidence type="ECO:0000256" key="1">
    <source>
        <dbReference type="SAM" id="MobiDB-lite"/>
    </source>
</evidence>
<feature type="compositionally biased region" description="Low complexity" evidence="1">
    <location>
        <begin position="319"/>
        <end position="354"/>
    </location>
</feature>
<feature type="signal peptide" evidence="2">
    <location>
        <begin position="1"/>
        <end position="22"/>
    </location>
</feature>
<reference evidence="3" key="1">
    <citation type="journal article" date="2014" name="Int. J. Syst. Evol. Microbiol.">
        <title>Complete genome sequence of Corynebacterium casei LMG S-19264T (=DSM 44701T), isolated from a smear-ripened cheese.</title>
        <authorList>
            <consortium name="US DOE Joint Genome Institute (JGI-PGF)"/>
            <person name="Walter F."/>
            <person name="Albersmeier A."/>
            <person name="Kalinowski J."/>
            <person name="Ruckert C."/>
        </authorList>
    </citation>
    <scope>NUCLEOTIDE SEQUENCE</scope>
    <source>
        <strain evidence="3">KCTC 12710</strain>
    </source>
</reference>
<dbReference type="AlphaFoldDB" id="A0A918R2T0"/>
<protein>
    <recommendedName>
        <fullName evidence="5">DUF3300 domain-containing protein</fullName>
    </recommendedName>
</protein>
<dbReference type="RefSeq" id="WP_189360411.1">
    <property type="nucleotide sequence ID" value="NZ_BMWZ01000004.1"/>
</dbReference>
<feature type="compositionally biased region" description="Polar residues" evidence="1">
    <location>
        <begin position="252"/>
        <end position="267"/>
    </location>
</feature>
<feature type="compositionally biased region" description="Polar residues" evidence="1">
    <location>
        <begin position="295"/>
        <end position="318"/>
    </location>
</feature>
<gene>
    <name evidence="3" type="ORF">GCM10007028_17410</name>
</gene>